<dbReference type="EMBL" id="CAXJRC010000041">
    <property type="protein sequence ID" value="CAL2107730.1"/>
    <property type="molecule type" value="Genomic_DNA"/>
</dbReference>
<feature type="domain" description="Outer membrane protein beta-barrel" evidence="1">
    <location>
        <begin position="17"/>
        <end position="205"/>
    </location>
</feature>
<keyword evidence="3" id="KW-1185">Reference proteome</keyword>
<gene>
    <name evidence="2" type="ORF">T190115A13A_40252</name>
</gene>
<evidence type="ECO:0000259" key="1">
    <source>
        <dbReference type="Pfam" id="PF13568"/>
    </source>
</evidence>
<dbReference type="Proteomes" id="UP001497602">
    <property type="component" value="Unassembled WGS sequence"/>
</dbReference>
<comment type="caution">
    <text evidence="2">The sequence shown here is derived from an EMBL/GenBank/DDBJ whole genome shotgun (WGS) entry which is preliminary data.</text>
</comment>
<accession>A0ABM9PPP7</accession>
<evidence type="ECO:0000313" key="3">
    <source>
        <dbReference type="Proteomes" id="UP001497602"/>
    </source>
</evidence>
<evidence type="ECO:0000313" key="2">
    <source>
        <dbReference type="EMBL" id="CAL2107730.1"/>
    </source>
</evidence>
<reference evidence="2 3" key="1">
    <citation type="submission" date="2024-05" db="EMBL/GenBank/DDBJ databases">
        <authorList>
            <person name="Duchaud E."/>
        </authorList>
    </citation>
    <scope>NUCLEOTIDE SEQUENCE [LARGE SCALE GENOMIC DNA]</scope>
    <source>
        <strain evidence="2">Ena-SAMPLE-TAB-13-05-2024-13:56:06:370-140305</strain>
    </source>
</reference>
<sequence length="228" mass="25792">MKKVLLLCAVLSVNYIFSQEIKYGIKGGINSSNFSQKHTSFTGFSPGYISGGKVGFQAGFFVEIPLSEKFSLQPELIYSRLRGNNTKSLQLMSSAGDFTTGHLKGVEKYSFLELPIMLKYNIFKKFNLEFGPQLQYTLAARVDEDLYVEGEKVQQFGGYDFEKNSSRSILGEFSKLNFGLNFGASYDINKNIFIQGRYNLGLTKFNESFRESFSLKNSNVQISLGYRF</sequence>
<protein>
    <submittedName>
        <fullName evidence="2">OMP_b-brl_2 domain-containing protein</fullName>
    </submittedName>
</protein>
<proteinExistence type="predicted"/>
<dbReference type="RefSeq" id="WP_348704094.1">
    <property type="nucleotide sequence ID" value="NZ_CAXIYA010000017.1"/>
</dbReference>
<dbReference type="InterPro" id="IPR025665">
    <property type="entry name" value="Beta-barrel_OMP_2"/>
</dbReference>
<organism evidence="2 3">
    <name type="scientific">Tenacibaculum vairaonense</name>
    <dbReference type="NCBI Taxonomy" id="3137860"/>
    <lineage>
        <taxon>Bacteria</taxon>
        <taxon>Pseudomonadati</taxon>
        <taxon>Bacteroidota</taxon>
        <taxon>Flavobacteriia</taxon>
        <taxon>Flavobacteriales</taxon>
        <taxon>Flavobacteriaceae</taxon>
        <taxon>Tenacibaculum</taxon>
    </lineage>
</organism>
<dbReference type="Pfam" id="PF13568">
    <property type="entry name" value="OMP_b-brl_2"/>
    <property type="match status" value="1"/>
</dbReference>
<name>A0ABM9PPP7_9FLAO</name>